<dbReference type="GO" id="GO:0005886">
    <property type="term" value="C:plasma membrane"/>
    <property type="evidence" value="ECO:0007669"/>
    <property type="project" value="UniProtKB-SubCell"/>
</dbReference>
<dbReference type="Proteomes" id="UP000231098">
    <property type="component" value="Unassembled WGS sequence"/>
</dbReference>
<reference evidence="15" key="1">
    <citation type="submission" date="2017-09" db="EMBL/GenBank/DDBJ databases">
        <title>Depth-based differentiation of microbial function through sediment-hosted aquifers and enrichment of novel symbionts in the deep terrestrial subsurface.</title>
        <authorList>
            <person name="Probst A.J."/>
            <person name="Ladd B."/>
            <person name="Jarett J.K."/>
            <person name="Geller-Mcgrath D.E."/>
            <person name="Sieber C.M.K."/>
            <person name="Emerson J.B."/>
            <person name="Anantharaman K."/>
            <person name="Thomas B.C."/>
            <person name="Malmstrom R."/>
            <person name="Stieglmeier M."/>
            <person name="Klingl A."/>
            <person name="Woyke T."/>
            <person name="Ryan C.M."/>
            <person name="Banfield J.F."/>
        </authorList>
    </citation>
    <scope>NUCLEOTIDE SEQUENCE [LARGE SCALE GENOMIC DNA]</scope>
</reference>
<evidence type="ECO:0000256" key="1">
    <source>
        <dbReference type="ARBA" id="ARBA00004141"/>
    </source>
</evidence>
<feature type="transmembrane region" description="Helical" evidence="10">
    <location>
        <begin position="204"/>
        <end position="224"/>
    </location>
</feature>
<dbReference type="PROSITE" id="PS00755">
    <property type="entry name" value="SECY_1"/>
    <property type="match status" value="1"/>
</dbReference>
<dbReference type="AlphaFoldDB" id="A0A2H0X8L4"/>
<dbReference type="Gene3D" id="1.10.3370.10">
    <property type="entry name" value="SecY subunit domain"/>
    <property type="match status" value="1"/>
</dbReference>
<dbReference type="SUPFAM" id="SSF103491">
    <property type="entry name" value="Preprotein translocase SecY subunit"/>
    <property type="match status" value="1"/>
</dbReference>
<keyword evidence="3 10" id="KW-0813">Transport</keyword>
<gene>
    <name evidence="10" type="primary">secY</name>
    <name evidence="14" type="ORF">COT51_03595</name>
</gene>
<comment type="caution">
    <text evidence="14">The sequence shown here is derived from an EMBL/GenBank/DDBJ whole genome shotgun (WGS) entry which is preliminary data.</text>
</comment>
<evidence type="ECO:0000256" key="3">
    <source>
        <dbReference type="ARBA" id="ARBA00022448"/>
    </source>
</evidence>
<dbReference type="Pfam" id="PF00344">
    <property type="entry name" value="SecY"/>
    <property type="match status" value="1"/>
</dbReference>
<dbReference type="InterPro" id="IPR030659">
    <property type="entry name" value="SecY_CS"/>
</dbReference>
<evidence type="ECO:0000256" key="10">
    <source>
        <dbReference type="HAMAP-Rule" id="MF_01465"/>
    </source>
</evidence>
<name>A0A2H0X8L4_UNCKA</name>
<comment type="function">
    <text evidence="10 11">The central subunit of the protein translocation channel SecYEG. Consists of two halves formed by TMs 1-5 and 6-10. These two domains form a lateral gate at the front which open onto the bilayer between TMs 2 and 7, and are clamped together by SecE at the back. The channel is closed by both a pore ring composed of hydrophobic SecY resides and a short helix (helix 2A) on the extracellular side of the membrane which forms a plug. The plug probably moves laterally to allow the channel to open. The ring and the pore may move independently.</text>
</comment>
<comment type="similarity">
    <text evidence="2 10 13">Belongs to the SecY/SEC61-alpha family.</text>
</comment>
<keyword evidence="4 10" id="KW-0812">Transmembrane</keyword>
<feature type="transmembrane region" description="Helical" evidence="10">
    <location>
        <begin position="383"/>
        <end position="405"/>
    </location>
</feature>
<evidence type="ECO:0000313" key="14">
    <source>
        <dbReference type="EMBL" id="PIS21273.1"/>
    </source>
</evidence>
<evidence type="ECO:0000256" key="13">
    <source>
        <dbReference type="RuleBase" id="RU004349"/>
    </source>
</evidence>
<feature type="transmembrane region" description="Helical" evidence="10">
    <location>
        <begin position="261"/>
        <end position="285"/>
    </location>
</feature>
<organism evidence="14 15">
    <name type="scientific">candidate division WWE3 bacterium CG08_land_8_20_14_0_20_41_15</name>
    <dbReference type="NCBI Taxonomy" id="1975086"/>
    <lineage>
        <taxon>Bacteria</taxon>
        <taxon>Katanobacteria</taxon>
    </lineage>
</organism>
<evidence type="ECO:0000256" key="7">
    <source>
        <dbReference type="ARBA" id="ARBA00023010"/>
    </source>
</evidence>
<proteinExistence type="inferred from homology"/>
<dbReference type="InterPro" id="IPR002208">
    <property type="entry name" value="SecY/SEC61-alpha"/>
</dbReference>
<feature type="transmembrane region" description="Helical" evidence="10">
    <location>
        <begin position="175"/>
        <end position="192"/>
    </location>
</feature>
<dbReference type="HAMAP" id="MF_01465">
    <property type="entry name" value="SecY"/>
    <property type="match status" value="1"/>
</dbReference>
<keyword evidence="7 10" id="KW-0811">Translocation</keyword>
<keyword evidence="6 10" id="KW-1133">Transmembrane helix</keyword>
<feature type="transmembrane region" description="Helical" evidence="10">
    <location>
        <begin position="355"/>
        <end position="377"/>
    </location>
</feature>
<comment type="subunit">
    <text evidence="10">Component of the Sec protein translocase complex. Heterotrimer consisting of SecY, SecE and SecG subunits. The heterotrimers can form oligomers, although 1 heterotrimer is thought to be able to translocate proteins. Interacts with the ribosome. Interacts with SecDF, and other proteins may be involved. Interacts with SecA.</text>
</comment>
<evidence type="ECO:0000256" key="9">
    <source>
        <dbReference type="ARBA" id="ARBA00039733"/>
    </source>
</evidence>
<comment type="subcellular location">
    <subcellularLocation>
        <location evidence="10">Cell membrane</location>
        <topology evidence="10">Multi-pass membrane protein</topology>
    </subcellularLocation>
    <subcellularLocation>
        <location evidence="1 12">Membrane</location>
        <topology evidence="1 12">Multi-pass membrane protein</topology>
    </subcellularLocation>
</comment>
<feature type="transmembrane region" description="Helical" evidence="10">
    <location>
        <begin position="112"/>
        <end position="132"/>
    </location>
</feature>
<dbReference type="InterPro" id="IPR023201">
    <property type="entry name" value="SecY_dom_sf"/>
</dbReference>
<dbReference type="PROSITE" id="PS00756">
    <property type="entry name" value="SECY_2"/>
    <property type="match status" value="1"/>
</dbReference>
<sequence length="425" mass="46647">MFKRLFGALKVKEIRKKLLFTLGFFIVFRILTHIPLPNVDTRAIKELFQSSQLLGLLDIFAGGGMQNFSIATLGIGPYINASIVLQLMTKVLPKLEELSKEGQSGWEKINGYTRYLTVPLAFLQAIGMYALFQRQGVLTKLSLPGILLLALSMTAGTVLVMWLGELISEYGVGNGISLIIFCGIVAQMPISFGQTFATTVSTNFVNLIIIIAVYVFVIYAITMIDEANRKIPIRYARRVRGNQQFGGGESTLPIKINQAGVIPVFFAVSLVLLPSMIGGYLSGVGNEKIAHFAKILVSTFDPRSLVYNITYFVLVFAITYFYTAVTFNPEKIADEIRSHGGFIPGIRPGKPTMHYLNFIITRITFVGALFLGCVAVLPQVVNAVTGITTLTVGGTSILILVSVALETMKKVDSMMVMRDYEGFMG</sequence>
<keyword evidence="8 10" id="KW-0472">Membrane</keyword>
<protein>
    <recommendedName>
        <fullName evidence="9 10">Protein translocase subunit SecY</fullName>
    </recommendedName>
</protein>
<dbReference type="FunFam" id="1.10.3370.10:FF:000001">
    <property type="entry name" value="Preprotein translocase subunit SecY"/>
    <property type="match status" value="1"/>
</dbReference>
<dbReference type="NCBIfam" id="TIGR00967">
    <property type="entry name" value="3a0501s007"/>
    <property type="match status" value="1"/>
</dbReference>
<dbReference type="PIRSF" id="PIRSF004557">
    <property type="entry name" value="SecY"/>
    <property type="match status" value="1"/>
</dbReference>
<keyword evidence="5 10" id="KW-0653">Protein transport</keyword>
<dbReference type="GO" id="GO:0006605">
    <property type="term" value="P:protein targeting"/>
    <property type="evidence" value="ECO:0007669"/>
    <property type="project" value="UniProtKB-UniRule"/>
</dbReference>
<keyword evidence="10" id="KW-1003">Cell membrane</keyword>
<evidence type="ECO:0000256" key="11">
    <source>
        <dbReference type="RuleBase" id="RU000537"/>
    </source>
</evidence>
<feature type="transmembrane region" description="Helical" evidence="10">
    <location>
        <begin position="68"/>
        <end position="92"/>
    </location>
</feature>
<dbReference type="GO" id="GO:0065002">
    <property type="term" value="P:intracellular protein transmembrane transport"/>
    <property type="evidence" value="ECO:0007669"/>
    <property type="project" value="UniProtKB-UniRule"/>
</dbReference>
<feature type="transmembrane region" description="Helical" evidence="10">
    <location>
        <begin position="305"/>
        <end position="327"/>
    </location>
</feature>
<accession>A0A2H0X8L4</accession>
<evidence type="ECO:0000256" key="5">
    <source>
        <dbReference type="ARBA" id="ARBA00022927"/>
    </source>
</evidence>
<evidence type="ECO:0000256" key="4">
    <source>
        <dbReference type="ARBA" id="ARBA00022692"/>
    </source>
</evidence>
<evidence type="ECO:0000256" key="12">
    <source>
        <dbReference type="RuleBase" id="RU003484"/>
    </source>
</evidence>
<dbReference type="PANTHER" id="PTHR10906">
    <property type="entry name" value="SECY/SEC61-ALPHA FAMILY MEMBER"/>
    <property type="match status" value="1"/>
</dbReference>
<dbReference type="GO" id="GO:0043952">
    <property type="term" value="P:protein transport by the Sec complex"/>
    <property type="evidence" value="ECO:0007669"/>
    <property type="project" value="UniProtKB-UniRule"/>
</dbReference>
<evidence type="ECO:0000256" key="2">
    <source>
        <dbReference type="ARBA" id="ARBA00005751"/>
    </source>
</evidence>
<evidence type="ECO:0000313" key="15">
    <source>
        <dbReference type="Proteomes" id="UP000231098"/>
    </source>
</evidence>
<dbReference type="PRINTS" id="PR00303">
    <property type="entry name" value="SECYTRNLCASE"/>
</dbReference>
<evidence type="ECO:0000256" key="8">
    <source>
        <dbReference type="ARBA" id="ARBA00023136"/>
    </source>
</evidence>
<dbReference type="EMBL" id="PEYV01000059">
    <property type="protein sequence ID" value="PIS21273.1"/>
    <property type="molecule type" value="Genomic_DNA"/>
</dbReference>
<evidence type="ECO:0000256" key="6">
    <source>
        <dbReference type="ARBA" id="ARBA00022989"/>
    </source>
</evidence>
<dbReference type="InterPro" id="IPR026593">
    <property type="entry name" value="SecY"/>
</dbReference>
<feature type="transmembrane region" description="Helical" evidence="10">
    <location>
        <begin position="144"/>
        <end position="163"/>
    </location>
</feature>
<feature type="transmembrane region" description="Helical" evidence="10">
    <location>
        <begin position="18"/>
        <end position="36"/>
    </location>
</feature>